<comment type="caution">
    <text evidence="3">The sequence shown here is derived from an EMBL/GenBank/DDBJ whole genome shotgun (WGS) entry which is preliminary data.</text>
</comment>
<dbReference type="EMBL" id="JBHUFV010000100">
    <property type="protein sequence ID" value="MFD1940029.1"/>
    <property type="molecule type" value="Genomic_DNA"/>
</dbReference>
<evidence type="ECO:0000256" key="1">
    <source>
        <dbReference type="SAM" id="MobiDB-lite"/>
    </source>
</evidence>
<feature type="compositionally biased region" description="Low complexity" evidence="1">
    <location>
        <begin position="9"/>
        <end position="34"/>
    </location>
</feature>
<keyword evidence="4" id="KW-1185">Reference proteome</keyword>
<gene>
    <name evidence="3" type="ORF">ACFSKW_52090</name>
</gene>
<keyword evidence="2" id="KW-0472">Membrane</keyword>
<name>A0ABW4TFE0_9ACTN</name>
<feature type="region of interest" description="Disordered" evidence="1">
    <location>
        <begin position="1"/>
        <end position="44"/>
    </location>
</feature>
<evidence type="ECO:0000313" key="4">
    <source>
        <dbReference type="Proteomes" id="UP001597368"/>
    </source>
</evidence>
<accession>A0ABW4TFE0</accession>
<dbReference type="Proteomes" id="UP001597368">
    <property type="component" value="Unassembled WGS sequence"/>
</dbReference>
<evidence type="ECO:0000313" key="3">
    <source>
        <dbReference type="EMBL" id="MFD1940029.1"/>
    </source>
</evidence>
<sequence length="75" mass="7633">MTSPGFSSWQAQQNANQNAAWAAERARQAAQHSGDAARRSGGSSGVGNVIALLIVVAVLVLAAPFVVAILAQVGF</sequence>
<organism evidence="3 4">
    <name type="scientific">Nonomuraea mangrovi</name>
    <dbReference type="NCBI Taxonomy" id="2316207"/>
    <lineage>
        <taxon>Bacteria</taxon>
        <taxon>Bacillati</taxon>
        <taxon>Actinomycetota</taxon>
        <taxon>Actinomycetes</taxon>
        <taxon>Streptosporangiales</taxon>
        <taxon>Streptosporangiaceae</taxon>
        <taxon>Nonomuraea</taxon>
    </lineage>
</organism>
<keyword evidence="2" id="KW-0812">Transmembrane</keyword>
<feature type="transmembrane region" description="Helical" evidence="2">
    <location>
        <begin position="49"/>
        <end position="71"/>
    </location>
</feature>
<keyword evidence="2" id="KW-1133">Transmembrane helix</keyword>
<protein>
    <submittedName>
        <fullName evidence="3">Uncharacterized protein</fullName>
    </submittedName>
</protein>
<evidence type="ECO:0000256" key="2">
    <source>
        <dbReference type="SAM" id="Phobius"/>
    </source>
</evidence>
<dbReference type="RefSeq" id="WP_379582863.1">
    <property type="nucleotide sequence ID" value="NZ_JBHUFV010000100.1"/>
</dbReference>
<reference evidence="4" key="1">
    <citation type="journal article" date="2019" name="Int. J. Syst. Evol. Microbiol.">
        <title>The Global Catalogue of Microorganisms (GCM) 10K type strain sequencing project: providing services to taxonomists for standard genome sequencing and annotation.</title>
        <authorList>
            <consortium name="The Broad Institute Genomics Platform"/>
            <consortium name="The Broad Institute Genome Sequencing Center for Infectious Disease"/>
            <person name="Wu L."/>
            <person name="Ma J."/>
        </authorList>
    </citation>
    <scope>NUCLEOTIDE SEQUENCE [LARGE SCALE GENOMIC DNA]</scope>
    <source>
        <strain evidence="4">ICMP 6774ER</strain>
    </source>
</reference>
<proteinExistence type="predicted"/>